<dbReference type="InterPro" id="IPR039424">
    <property type="entry name" value="SBP_5"/>
</dbReference>
<dbReference type="GO" id="GO:1904680">
    <property type="term" value="F:peptide transmembrane transporter activity"/>
    <property type="evidence" value="ECO:0007669"/>
    <property type="project" value="TreeGrafter"/>
</dbReference>
<sequence>MMEKNKQRLLMYLMVGIVLLTGCGTKAAVAGEQTLKITIPGEPMTVDPNKSIETNGSAIIDQISEGIYRRDRNNKIAPGMVEKIVQPTENGTKYTFKIRKNARWQDGTPVTAQDFVNSLIRTTDPKTKSQATTGVQYIQNFKAINTGKMNPRQLGVKALNKRTFSIKLTKPVPFMNYIFTGYKPLQTAAIKKYGEKYGTSEKNTVANGPYVLKGWNGSNDSWHYVKNKYYWNAKNVQIAHVDVNVVKDDNTAQSMFKSGSVDLTSVSGQFVKQNRGSKELVVTPTGRNNYIYFNSKRKITANENLRHAISLVIDRKQLAERVLQDGSQPATNIVPKNYAKNPQNGRDFIDEVGDLAPTDINQAKQYWQKAQGELGKSKITLDFLVDDVDTEKKLAEYVQGAIHKNLPGLKIDIVSVPHASHVSRDFSCDFDICTVGWGPDYPDAQNFLDGMRSNNQINFAKTKDAQYDEIMDKVSDTTTYSAQQLWEFEKQADQRLMKIAGVAPTYQAAQAHFVNKKVGGLKWDVLSGNSGQLQYAYWK</sequence>
<evidence type="ECO:0000256" key="2">
    <source>
        <dbReference type="ARBA" id="ARBA00005695"/>
    </source>
</evidence>
<dbReference type="GO" id="GO:0015833">
    <property type="term" value="P:peptide transport"/>
    <property type="evidence" value="ECO:0007669"/>
    <property type="project" value="UniProtKB-KW"/>
</dbReference>
<dbReference type="FunFam" id="3.90.76.10:FF:000001">
    <property type="entry name" value="Oligopeptide ABC transporter substrate-binding protein"/>
    <property type="match status" value="1"/>
</dbReference>
<evidence type="ECO:0000256" key="3">
    <source>
        <dbReference type="ARBA" id="ARBA00022448"/>
    </source>
</evidence>
<feature type="domain" description="Solute-binding protein family 5" evidence="6">
    <location>
        <begin position="75"/>
        <end position="458"/>
    </location>
</feature>
<dbReference type="STRING" id="1218508.JG29_11570"/>
<comment type="caution">
    <text evidence="7">The sequence shown here is derived from an EMBL/GenBank/DDBJ whole genome shotgun (WGS) entry which is preliminary data.</text>
</comment>
<protein>
    <submittedName>
        <fullName evidence="7">Lipoprotein, peptide binding protein</fullName>
    </submittedName>
</protein>
<evidence type="ECO:0000256" key="5">
    <source>
        <dbReference type="ARBA" id="ARBA00022856"/>
    </source>
</evidence>
<evidence type="ECO:0000256" key="1">
    <source>
        <dbReference type="ARBA" id="ARBA00004196"/>
    </source>
</evidence>
<evidence type="ECO:0000313" key="8">
    <source>
        <dbReference type="Proteomes" id="UP000033695"/>
    </source>
</evidence>
<evidence type="ECO:0000259" key="6">
    <source>
        <dbReference type="Pfam" id="PF00496"/>
    </source>
</evidence>
<proteinExistence type="inferred from homology"/>
<keyword evidence="7" id="KW-0449">Lipoprotein</keyword>
<comment type="similarity">
    <text evidence="2">Belongs to the bacterial solute-binding protein 5 family.</text>
</comment>
<organism evidence="7 8">
    <name type="scientific">Bombilactobacillus mellis</name>
    <dbReference type="NCBI Taxonomy" id="1218508"/>
    <lineage>
        <taxon>Bacteria</taxon>
        <taxon>Bacillati</taxon>
        <taxon>Bacillota</taxon>
        <taxon>Bacilli</taxon>
        <taxon>Lactobacillales</taxon>
        <taxon>Lactobacillaceae</taxon>
        <taxon>Bombilactobacillus</taxon>
    </lineage>
</organism>
<dbReference type="PANTHER" id="PTHR30290:SF10">
    <property type="entry name" value="PERIPLASMIC OLIGOPEPTIDE-BINDING PROTEIN-RELATED"/>
    <property type="match status" value="1"/>
</dbReference>
<accession>A0A0F4KU47</accession>
<keyword evidence="8" id="KW-1185">Reference proteome</keyword>
<dbReference type="EMBL" id="JXBZ01000008">
    <property type="protein sequence ID" value="KJY48746.1"/>
    <property type="molecule type" value="Genomic_DNA"/>
</dbReference>
<keyword evidence="5" id="KW-0571">Peptide transport</keyword>
<dbReference type="PANTHER" id="PTHR30290">
    <property type="entry name" value="PERIPLASMIC BINDING COMPONENT OF ABC TRANSPORTER"/>
    <property type="match status" value="1"/>
</dbReference>
<dbReference type="GO" id="GO:0043190">
    <property type="term" value="C:ATP-binding cassette (ABC) transporter complex"/>
    <property type="evidence" value="ECO:0007669"/>
    <property type="project" value="InterPro"/>
</dbReference>
<dbReference type="AlphaFoldDB" id="A0A0F4KU47"/>
<dbReference type="HOGENOM" id="CLU_017028_0_4_9"/>
<dbReference type="PIRSF" id="PIRSF002741">
    <property type="entry name" value="MppA"/>
    <property type="match status" value="1"/>
</dbReference>
<keyword evidence="3" id="KW-0813">Transport</keyword>
<dbReference type="Gene3D" id="3.90.76.10">
    <property type="entry name" value="Dipeptide-binding Protein, Domain 1"/>
    <property type="match status" value="1"/>
</dbReference>
<dbReference type="FunFam" id="3.10.105.10:FF:000001">
    <property type="entry name" value="Oligopeptide ABC transporter, oligopeptide-binding protein"/>
    <property type="match status" value="1"/>
</dbReference>
<dbReference type="Proteomes" id="UP000033695">
    <property type="component" value="Unassembled WGS sequence"/>
</dbReference>
<dbReference type="CDD" id="cd08504">
    <property type="entry name" value="PBP2_OppA"/>
    <property type="match status" value="1"/>
</dbReference>
<name>A0A0F4KU47_9LACO</name>
<keyword evidence="4" id="KW-0732">Signal</keyword>
<dbReference type="SUPFAM" id="SSF53850">
    <property type="entry name" value="Periplasmic binding protein-like II"/>
    <property type="match status" value="1"/>
</dbReference>
<dbReference type="InterPro" id="IPR000914">
    <property type="entry name" value="SBP_5_dom"/>
</dbReference>
<gene>
    <name evidence="7" type="ORF">JG29_11570</name>
</gene>
<dbReference type="OrthoDB" id="403896at2"/>
<dbReference type="PATRIC" id="fig|1218508.4.peg.1144"/>
<dbReference type="Gene3D" id="3.10.105.10">
    <property type="entry name" value="Dipeptide-binding Protein, Domain 3"/>
    <property type="match status" value="1"/>
</dbReference>
<keyword evidence="5" id="KW-0653">Protein transport</keyword>
<dbReference type="GO" id="GO:0030288">
    <property type="term" value="C:outer membrane-bounded periplasmic space"/>
    <property type="evidence" value="ECO:0007669"/>
    <property type="project" value="UniProtKB-ARBA"/>
</dbReference>
<evidence type="ECO:0000313" key="7">
    <source>
        <dbReference type="EMBL" id="KJY48746.1"/>
    </source>
</evidence>
<evidence type="ECO:0000256" key="4">
    <source>
        <dbReference type="ARBA" id="ARBA00022729"/>
    </source>
</evidence>
<dbReference type="Pfam" id="PF00496">
    <property type="entry name" value="SBP_bac_5"/>
    <property type="match status" value="1"/>
</dbReference>
<reference evidence="7 8" key="1">
    <citation type="submission" date="2014-12" db="EMBL/GenBank/DDBJ databases">
        <title>Comparative genomics of the lactic acid bacteria isolated from the honey bee gut.</title>
        <authorList>
            <person name="Ellegaard K.M."/>
            <person name="Tamarit D."/>
            <person name="Javelind E."/>
            <person name="Olofsson T."/>
            <person name="Andersson S.G."/>
            <person name="Vasquez A."/>
        </authorList>
    </citation>
    <scope>NUCLEOTIDE SEQUENCE [LARGE SCALE GENOMIC DNA]</scope>
    <source>
        <strain evidence="7 8">Hon2</strain>
    </source>
</reference>
<dbReference type="InterPro" id="IPR030678">
    <property type="entry name" value="Peptide/Ni-bd"/>
</dbReference>
<dbReference type="PROSITE" id="PS51257">
    <property type="entry name" value="PROKAR_LIPOPROTEIN"/>
    <property type="match status" value="1"/>
</dbReference>
<dbReference type="Gene3D" id="3.40.190.10">
    <property type="entry name" value="Periplasmic binding protein-like II"/>
    <property type="match status" value="1"/>
</dbReference>
<comment type="subcellular location">
    <subcellularLocation>
        <location evidence="1">Cell envelope</location>
    </subcellularLocation>
</comment>